<proteinExistence type="predicted"/>
<evidence type="ECO:0000256" key="1">
    <source>
        <dbReference type="SAM" id="MobiDB-lite"/>
    </source>
</evidence>
<keyword evidence="2" id="KW-1133">Transmembrane helix</keyword>
<keyword evidence="2" id="KW-0472">Membrane</keyword>
<sequence>MFFQLLDGAPVGAIIPMGAVCVVLALARVVKNLPKDWISKFFEHRTTKYQIIAGDTKGRVAAMQKQRLVFLGFVFTGAAVVALFLISSTADAARAPAARPVPTTASPSPSSR</sequence>
<protein>
    <submittedName>
        <fullName evidence="3">Uncharacterized protein</fullName>
    </submittedName>
</protein>
<keyword evidence="2" id="KW-0812">Transmembrane</keyword>
<feature type="transmembrane region" description="Helical" evidence="2">
    <location>
        <begin position="68"/>
        <end position="86"/>
    </location>
</feature>
<dbReference type="Proteomes" id="UP000654471">
    <property type="component" value="Unassembled WGS sequence"/>
</dbReference>
<dbReference type="EMBL" id="BMRP01000018">
    <property type="protein sequence ID" value="GGU76927.1"/>
    <property type="molecule type" value="Genomic_DNA"/>
</dbReference>
<evidence type="ECO:0000313" key="4">
    <source>
        <dbReference type="Proteomes" id="UP000654471"/>
    </source>
</evidence>
<gene>
    <name evidence="3" type="ORF">GCM10010211_48520</name>
</gene>
<accession>A0ABQ2VBJ7</accession>
<keyword evidence="4" id="KW-1185">Reference proteome</keyword>
<reference evidence="4" key="1">
    <citation type="journal article" date="2019" name="Int. J. Syst. Evol. Microbiol.">
        <title>The Global Catalogue of Microorganisms (GCM) 10K type strain sequencing project: providing services to taxonomists for standard genome sequencing and annotation.</title>
        <authorList>
            <consortium name="The Broad Institute Genomics Platform"/>
            <consortium name="The Broad Institute Genome Sequencing Center for Infectious Disease"/>
            <person name="Wu L."/>
            <person name="Ma J."/>
        </authorList>
    </citation>
    <scope>NUCLEOTIDE SEQUENCE [LARGE SCALE GENOMIC DNA]</scope>
    <source>
        <strain evidence="4">JCM 3399</strain>
    </source>
</reference>
<comment type="caution">
    <text evidence="3">The sequence shown here is derived from an EMBL/GenBank/DDBJ whole genome shotgun (WGS) entry which is preliminary data.</text>
</comment>
<evidence type="ECO:0000313" key="3">
    <source>
        <dbReference type="EMBL" id="GGU76927.1"/>
    </source>
</evidence>
<dbReference type="RefSeq" id="WP_189303293.1">
    <property type="nucleotide sequence ID" value="NZ_BMRP01000018.1"/>
</dbReference>
<organism evidence="3 4">
    <name type="scientific">Streptomyces albospinus</name>
    <dbReference type="NCBI Taxonomy" id="285515"/>
    <lineage>
        <taxon>Bacteria</taxon>
        <taxon>Bacillati</taxon>
        <taxon>Actinomycetota</taxon>
        <taxon>Actinomycetes</taxon>
        <taxon>Kitasatosporales</taxon>
        <taxon>Streptomycetaceae</taxon>
        <taxon>Streptomyces</taxon>
    </lineage>
</organism>
<evidence type="ECO:0000256" key="2">
    <source>
        <dbReference type="SAM" id="Phobius"/>
    </source>
</evidence>
<feature type="region of interest" description="Disordered" evidence="1">
    <location>
        <begin position="92"/>
        <end position="112"/>
    </location>
</feature>
<feature type="transmembrane region" description="Helical" evidence="2">
    <location>
        <begin position="12"/>
        <end position="30"/>
    </location>
</feature>
<name>A0ABQ2VBJ7_9ACTN</name>